<reference evidence="1 2" key="1">
    <citation type="submission" date="2020-03" db="EMBL/GenBank/DDBJ databases">
        <title>Isolation of cellulose-producing strains, genome characterization and application of the synthesized cellulose films as an economical and sustainable material for piezoelectric sensor construction.</title>
        <authorList>
            <person name="Mangayil R.K."/>
        </authorList>
    </citation>
    <scope>NUCLEOTIDE SEQUENCE [LARGE SCALE GENOMIC DNA]</scope>
    <source>
        <strain evidence="1 2">ENS 9a1a</strain>
    </source>
</reference>
<dbReference type="EMBL" id="CP050139">
    <property type="protein sequence ID" value="QIP36445.1"/>
    <property type="molecule type" value="Genomic_DNA"/>
</dbReference>
<proteinExistence type="predicted"/>
<protein>
    <submittedName>
        <fullName evidence="1">Uncharacterized protein</fullName>
    </submittedName>
</protein>
<dbReference type="AlphaFoldDB" id="A0A181CDZ4"/>
<name>A0A181CDZ4_9PROT</name>
<dbReference type="KEGG" id="kre:GWK63_14060"/>
<evidence type="ECO:0000313" key="2">
    <source>
        <dbReference type="Proteomes" id="UP000502533"/>
    </source>
</evidence>
<sequence>MPPTRLHALIGAMACVLALGALHPATAQQADQQAPRHGPTAEQKAELERAVHEAVQQDIRAVAQYRLPRDFFARMLPLTRQIRMANIIPPTQTRNMTLATTIRRTEAMPQLQPLLQQYGLSARDFVMGITAFQMTAERLDDTGARGKDIPALNPDNVRLIRKHQGLTQALLNNMDGESAHLQ</sequence>
<dbReference type="Proteomes" id="UP000502533">
    <property type="component" value="Chromosome"/>
</dbReference>
<organism evidence="1 2">
    <name type="scientific">Komagataeibacter rhaeticus</name>
    <dbReference type="NCBI Taxonomy" id="215221"/>
    <lineage>
        <taxon>Bacteria</taxon>
        <taxon>Pseudomonadati</taxon>
        <taxon>Pseudomonadota</taxon>
        <taxon>Alphaproteobacteria</taxon>
        <taxon>Acetobacterales</taxon>
        <taxon>Acetobacteraceae</taxon>
        <taxon>Komagataeibacter</taxon>
    </lineage>
</organism>
<gene>
    <name evidence="1" type="ORF">GWK63_14060</name>
</gene>
<dbReference type="RefSeq" id="WP_039998606.1">
    <property type="nucleotide sequence ID" value="NZ_CALMTF010000075.1"/>
</dbReference>
<dbReference type="GeneID" id="85023292"/>
<evidence type="ECO:0000313" key="1">
    <source>
        <dbReference type="EMBL" id="QIP36445.1"/>
    </source>
</evidence>
<accession>A0A181CDZ4</accession>
<keyword evidence="2" id="KW-1185">Reference proteome</keyword>